<dbReference type="AlphaFoldDB" id="A0A841J1S8"/>
<evidence type="ECO:0000313" key="1">
    <source>
        <dbReference type="EMBL" id="MBB6123486.1"/>
    </source>
</evidence>
<organism evidence="1 2">
    <name type="scientific">Sphingobium subterraneum</name>
    <dbReference type="NCBI Taxonomy" id="627688"/>
    <lineage>
        <taxon>Bacteria</taxon>
        <taxon>Pseudomonadati</taxon>
        <taxon>Pseudomonadota</taxon>
        <taxon>Alphaproteobacteria</taxon>
        <taxon>Sphingomonadales</taxon>
        <taxon>Sphingomonadaceae</taxon>
        <taxon>Sphingobium</taxon>
    </lineage>
</organism>
<keyword evidence="2" id="KW-1185">Reference proteome</keyword>
<comment type="caution">
    <text evidence="1">The sequence shown here is derived from an EMBL/GenBank/DDBJ whole genome shotgun (WGS) entry which is preliminary data.</text>
</comment>
<dbReference type="RefSeq" id="WP_184078427.1">
    <property type="nucleotide sequence ID" value="NZ_JACIJP010000001.1"/>
</dbReference>
<accession>A0A841J1S8</accession>
<reference evidence="1 2" key="1">
    <citation type="submission" date="2020-08" db="EMBL/GenBank/DDBJ databases">
        <title>Genomic Encyclopedia of Type Strains, Phase IV (KMG-IV): sequencing the most valuable type-strain genomes for metagenomic binning, comparative biology and taxonomic classification.</title>
        <authorList>
            <person name="Goeker M."/>
        </authorList>
    </citation>
    <scope>NUCLEOTIDE SEQUENCE [LARGE SCALE GENOMIC DNA]</scope>
    <source>
        <strain evidence="1 2">DSM 102255</strain>
    </source>
</reference>
<gene>
    <name evidence="1" type="ORF">FHS92_001193</name>
</gene>
<sequence>MPFEASGAIVVPIDLRTKIAAELDQMREHLEELGVSLCMDEDVMMRCLDQLQQLDEMGQRSTWLAELVRSDDPESRIDDITLQALADRLRA</sequence>
<dbReference type="Proteomes" id="UP000552700">
    <property type="component" value="Unassembled WGS sequence"/>
</dbReference>
<evidence type="ECO:0000313" key="2">
    <source>
        <dbReference type="Proteomes" id="UP000552700"/>
    </source>
</evidence>
<proteinExistence type="predicted"/>
<name>A0A841J1S8_9SPHN</name>
<dbReference type="EMBL" id="JACIJP010000001">
    <property type="protein sequence ID" value="MBB6123486.1"/>
    <property type="molecule type" value="Genomic_DNA"/>
</dbReference>
<protein>
    <submittedName>
        <fullName evidence="1">Uncharacterized protein</fullName>
    </submittedName>
</protein>